<accession>A0A810L6B1</accession>
<gene>
    <name evidence="2" type="ORF">Asera_42700</name>
</gene>
<dbReference type="OrthoDB" id="3243290at2"/>
<dbReference type="Pfam" id="PF13460">
    <property type="entry name" value="NAD_binding_10"/>
    <property type="match status" value="1"/>
</dbReference>
<dbReference type="SUPFAM" id="SSF51735">
    <property type="entry name" value="NAD(P)-binding Rossmann-fold domains"/>
    <property type="match status" value="1"/>
</dbReference>
<dbReference type="RefSeq" id="WP_030446199.1">
    <property type="nucleotide sequence ID" value="NZ_AP023354.1"/>
</dbReference>
<sequence length="285" mass="29651">MIAVTGASGHLGGLIARLLSVAGERTRLIGRSAARLPVLPGGTPAPVTDYADAASMGRALAGVETLLLVSATEAADRVERHTAAVDAAVRAGVRRIVYISFAGAAPDATFTFARDHWHTEQHLAASGVAYTILRDNLYLAALPGMVGDDGVLRGPGGTGRVAAVAHEDVAAVATTVLTGEGFDAATFDVTGPEALTLAEAAETIGRFAGRPVRYEAETVQQAYESRARYGAPAWAVDGWVSSYLAIAAGELETVHPTVPELTGYPARTLADFLAEHPDSYRHLVP</sequence>
<organism evidence="2 3">
    <name type="scientific">Actinocatenispora sera</name>
    <dbReference type="NCBI Taxonomy" id="390989"/>
    <lineage>
        <taxon>Bacteria</taxon>
        <taxon>Bacillati</taxon>
        <taxon>Actinomycetota</taxon>
        <taxon>Actinomycetes</taxon>
        <taxon>Micromonosporales</taxon>
        <taxon>Micromonosporaceae</taxon>
        <taxon>Actinocatenispora</taxon>
    </lineage>
</organism>
<dbReference type="PANTHER" id="PTHR47129">
    <property type="entry name" value="QUINONE OXIDOREDUCTASE 2"/>
    <property type="match status" value="1"/>
</dbReference>
<dbReference type="KEGG" id="aser:Asera_42700"/>
<dbReference type="AlphaFoldDB" id="A0A810L6B1"/>
<dbReference type="InterPro" id="IPR052718">
    <property type="entry name" value="NmrA-type_oxidoreductase"/>
</dbReference>
<feature type="domain" description="NAD(P)-binding" evidence="1">
    <location>
        <begin position="6"/>
        <end position="178"/>
    </location>
</feature>
<evidence type="ECO:0000313" key="3">
    <source>
        <dbReference type="Proteomes" id="UP000680750"/>
    </source>
</evidence>
<proteinExistence type="predicted"/>
<dbReference type="InterPro" id="IPR016040">
    <property type="entry name" value="NAD(P)-bd_dom"/>
</dbReference>
<dbReference type="Gene3D" id="3.40.50.720">
    <property type="entry name" value="NAD(P)-binding Rossmann-like Domain"/>
    <property type="match status" value="1"/>
</dbReference>
<keyword evidence="3" id="KW-1185">Reference proteome</keyword>
<name>A0A810L6B1_9ACTN</name>
<evidence type="ECO:0000313" key="2">
    <source>
        <dbReference type="EMBL" id="BCJ30162.1"/>
    </source>
</evidence>
<reference evidence="2" key="1">
    <citation type="submission" date="2020-08" db="EMBL/GenBank/DDBJ databases">
        <title>Whole genome shotgun sequence of Actinocatenispora sera NBRC 101916.</title>
        <authorList>
            <person name="Komaki H."/>
            <person name="Tamura T."/>
        </authorList>
    </citation>
    <scope>NUCLEOTIDE SEQUENCE</scope>
    <source>
        <strain evidence="2">NBRC 101916</strain>
    </source>
</reference>
<evidence type="ECO:0000259" key="1">
    <source>
        <dbReference type="Pfam" id="PF13460"/>
    </source>
</evidence>
<dbReference type="Proteomes" id="UP000680750">
    <property type="component" value="Chromosome"/>
</dbReference>
<dbReference type="InterPro" id="IPR036291">
    <property type="entry name" value="NAD(P)-bd_dom_sf"/>
</dbReference>
<dbReference type="PANTHER" id="PTHR47129:SF1">
    <property type="entry name" value="NMRA-LIKE DOMAIN-CONTAINING PROTEIN"/>
    <property type="match status" value="1"/>
</dbReference>
<dbReference type="CDD" id="cd05269">
    <property type="entry name" value="TMR_SDR_a"/>
    <property type="match status" value="1"/>
</dbReference>
<dbReference type="EMBL" id="AP023354">
    <property type="protein sequence ID" value="BCJ30162.1"/>
    <property type="molecule type" value="Genomic_DNA"/>
</dbReference>
<dbReference type="Gene3D" id="3.90.25.10">
    <property type="entry name" value="UDP-galactose 4-epimerase, domain 1"/>
    <property type="match status" value="1"/>
</dbReference>
<protein>
    <submittedName>
        <fullName evidence="2">NAD(P)-dependent oxidoreductase</fullName>
    </submittedName>
</protein>